<accession>A0A9K3Q1Q9</accession>
<dbReference type="EMBL" id="JAGRRH010000007">
    <property type="protein sequence ID" value="KAG7367586.1"/>
    <property type="molecule type" value="Genomic_DNA"/>
</dbReference>
<evidence type="ECO:0000256" key="2">
    <source>
        <dbReference type="SAM" id="Phobius"/>
    </source>
</evidence>
<dbReference type="OrthoDB" id="42004at2759"/>
<evidence type="ECO:0000256" key="1">
    <source>
        <dbReference type="SAM" id="MobiDB-lite"/>
    </source>
</evidence>
<keyword evidence="2" id="KW-0472">Membrane</keyword>
<evidence type="ECO:0000313" key="3">
    <source>
        <dbReference type="EMBL" id="KAG7367586.1"/>
    </source>
</evidence>
<keyword evidence="2" id="KW-0812">Transmembrane</keyword>
<dbReference type="AlphaFoldDB" id="A0A9K3Q1Q9"/>
<proteinExistence type="predicted"/>
<reference evidence="3" key="2">
    <citation type="submission" date="2021-04" db="EMBL/GenBank/DDBJ databases">
        <authorList>
            <person name="Podell S."/>
        </authorList>
    </citation>
    <scope>NUCLEOTIDE SEQUENCE</scope>
    <source>
        <strain evidence="3">Hildebrandi</strain>
    </source>
</reference>
<feature type="compositionally biased region" description="Polar residues" evidence="1">
    <location>
        <begin position="90"/>
        <end position="118"/>
    </location>
</feature>
<keyword evidence="4" id="KW-1185">Reference proteome</keyword>
<keyword evidence="2" id="KW-1133">Transmembrane helix</keyword>
<comment type="caution">
    <text evidence="3">The sequence shown here is derived from an EMBL/GenBank/DDBJ whole genome shotgun (WGS) entry which is preliminary data.</text>
</comment>
<sequence length="514" mass="57916">MVFRTVVVTSFCLVRAVSLLVVILLTFQNINTHVRVYQESFPESELVRSTTTTTTTLSHVSSSSSQATDEKTSFLPPVQVITGKRKTLRSGPNNNQSKSQVSDQRLSSVGKTNSQNESKLTSFASDTFIDNAGQDQSHHPTSDLDKDPSRNIQTFDPILHDNDKNSGFERNITSILPAMGNGTIRGNFKKYDNVVIATKIHGPHQWLLVEQSLCLLHHAYNHRVLYDIVVFTTIPIPLDDVQSLQTLVSPANVTVVVDNPGLQNAIAALPNDERDRFLQMCNVSYPENVTWFSLCPDRIAYNWQAEFRGLKLWHHPSMANYSTMLWMDADGFATKPWENDPIEFFIENDGVVMFDHFPQAFSNRAVQPRLFHAFQASICKLKVDNVTGNLVSSLDFHKPCKRKHIPNIHGFFHITNLDFFRTPKVTQALQELFRGYFLSRFPDDQLAVTAVAAIYAPERSWEMRSKGFHLDVFHNHKLDGIDQAMPAGFLKYYPSKAKDALPSADGVCPITAAN</sequence>
<feature type="region of interest" description="Disordered" evidence="1">
    <location>
        <begin position="130"/>
        <end position="163"/>
    </location>
</feature>
<dbReference type="Proteomes" id="UP000693970">
    <property type="component" value="Unassembled WGS sequence"/>
</dbReference>
<feature type="transmembrane region" description="Helical" evidence="2">
    <location>
        <begin position="6"/>
        <end position="27"/>
    </location>
</feature>
<organism evidence="3 4">
    <name type="scientific">Nitzschia inconspicua</name>
    <dbReference type="NCBI Taxonomy" id="303405"/>
    <lineage>
        <taxon>Eukaryota</taxon>
        <taxon>Sar</taxon>
        <taxon>Stramenopiles</taxon>
        <taxon>Ochrophyta</taxon>
        <taxon>Bacillariophyta</taxon>
        <taxon>Bacillariophyceae</taxon>
        <taxon>Bacillariophycidae</taxon>
        <taxon>Bacillariales</taxon>
        <taxon>Bacillariaceae</taxon>
        <taxon>Nitzschia</taxon>
    </lineage>
</organism>
<feature type="region of interest" description="Disordered" evidence="1">
    <location>
        <begin position="58"/>
        <end position="118"/>
    </location>
</feature>
<name>A0A9K3Q1Q9_9STRA</name>
<protein>
    <submittedName>
        <fullName evidence="3">Uncharacterized protein</fullName>
    </submittedName>
</protein>
<reference evidence="3" key="1">
    <citation type="journal article" date="2021" name="Sci. Rep.">
        <title>Diploid genomic architecture of Nitzschia inconspicua, an elite biomass production diatom.</title>
        <authorList>
            <person name="Oliver A."/>
            <person name="Podell S."/>
            <person name="Pinowska A."/>
            <person name="Traller J.C."/>
            <person name="Smith S.R."/>
            <person name="McClure R."/>
            <person name="Beliaev A."/>
            <person name="Bohutskyi P."/>
            <person name="Hill E.A."/>
            <person name="Rabines A."/>
            <person name="Zheng H."/>
            <person name="Allen L.Z."/>
            <person name="Kuo A."/>
            <person name="Grigoriev I.V."/>
            <person name="Allen A.E."/>
            <person name="Hazlebeck D."/>
            <person name="Allen E.E."/>
        </authorList>
    </citation>
    <scope>NUCLEOTIDE SEQUENCE</scope>
    <source>
        <strain evidence="3">Hildebrandi</strain>
    </source>
</reference>
<evidence type="ECO:0000313" key="4">
    <source>
        <dbReference type="Proteomes" id="UP000693970"/>
    </source>
</evidence>
<gene>
    <name evidence="3" type="ORF">IV203_030257</name>
</gene>
<feature type="compositionally biased region" description="Basic and acidic residues" evidence="1">
    <location>
        <begin position="136"/>
        <end position="149"/>
    </location>
</feature>